<evidence type="ECO:0000313" key="1">
    <source>
        <dbReference type="EMBL" id="KOH46633.1"/>
    </source>
</evidence>
<evidence type="ECO:0000313" key="2">
    <source>
        <dbReference type="Proteomes" id="UP000036958"/>
    </source>
</evidence>
<comment type="caution">
    <text evidence="1">The sequence shown here is derived from an EMBL/GenBank/DDBJ whole genome shotgun (WGS) entry which is preliminary data.</text>
</comment>
<dbReference type="Proteomes" id="UP000036958">
    <property type="component" value="Unassembled WGS sequence"/>
</dbReference>
<dbReference type="AlphaFoldDB" id="A0A0L8VE73"/>
<gene>
    <name evidence="1" type="ORF">NC99_06100</name>
</gene>
<protein>
    <submittedName>
        <fullName evidence="1">Uncharacterized protein</fullName>
    </submittedName>
</protein>
<accession>A0A0L8VE73</accession>
<dbReference type="EMBL" id="LGIA01000024">
    <property type="protein sequence ID" value="KOH46633.1"/>
    <property type="molecule type" value="Genomic_DNA"/>
</dbReference>
<reference evidence="2" key="1">
    <citation type="submission" date="2015-07" db="EMBL/GenBank/DDBJ databases">
        <title>Genome sequencing of Sunxiuqinia dokdonensis strain SK.</title>
        <authorList>
            <person name="Ahn S."/>
            <person name="Kim B.-C."/>
        </authorList>
    </citation>
    <scope>NUCLEOTIDE SEQUENCE [LARGE SCALE GENOMIC DNA]</scope>
    <source>
        <strain evidence="2">SK</strain>
    </source>
</reference>
<proteinExistence type="predicted"/>
<name>A0A0L8VE73_9BACT</name>
<organism evidence="1 2">
    <name type="scientific">Sunxiuqinia dokdonensis</name>
    <dbReference type="NCBI Taxonomy" id="1409788"/>
    <lineage>
        <taxon>Bacteria</taxon>
        <taxon>Pseudomonadati</taxon>
        <taxon>Bacteroidota</taxon>
        <taxon>Bacteroidia</taxon>
        <taxon>Marinilabiliales</taxon>
        <taxon>Prolixibacteraceae</taxon>
        <taxon>Sunxiuqinia</taxon>
    </lineage>
</organism>
<sequence length="39" mass="4484">MRPQGVPIARILEFVRQLADWNFSPYRLQLSCADNIPPA</sequence>
<keyword evidence="2" id="KW-1185">Reference proteome</keyword>